<dbReference type="GO" id="GO:0009236">
    <property type="term" value="P:cobalamin biosynthetic process"/>
    <property type="evidence" value="ECO:0007669"/>
    <property type="project" value="UniProtKB-UniRule"/>
</dbReference>
<dbReference type="InterPro" id="IPR036087">
    <property type="entry name" value="Nict_dMeBzImd_PRibTrfase_sf"/>
</dbReference>
<keyword evidence="12" id="KW-1185">Reference proteome</keyword>
<dbReference type="UniPathway" id="UPA00061">
    <property type="reaction ID" value="UER00516"/>
</dbReference>
<proteinExistence type="inferred from homology"/>
<dbReference type="RefSeq" id="WP_073276368.1">
    <property type="nucleotide sequence ID" value="NZ_FRAC01000012.1"/>
</dbReference>
<dbReference type="InterPro" id="IPR017846">
    <property type="entry name" value="Nict_dMeBzImd_PRibTrfase_bact"/>
</dbReference>
<evidence type="ECO:0000313" key="11">
    <source>
        <dbReference type="EMBL" id="SHK45266.1"/>
    </source>
</evidence>
<dbReference type="CDD" id="cd02439">
    <property type="entry name" value="DMB-PRT_CobT"/>
    <property type="match status" value="1"/>
</dbReference>
<evidence type="ECO:0000313" key="12">
    <source>
        <dbReference type="Proteomes" id="UP000184386"/>
    </source>
</evidence>
<dbReference type="InterPro" id="IPR023195">
    <property type="entry name" value="Nict_dMeBzImd_PRibTrfase_N"/>
</dbReference>
<dbReference type="STRING" id="1121322.SAMN02745136_02497"/>
<dbReference type="Proteomes" id="UP000184386">
    <property type="component" value="Unassembled WGS sequence"/>
</dbReference>
<dbReference type="OrthoDB" id="9781491at2"/>
<dbReference type="EC" id="2.4.2.21" evidence="4 10"/>
<comment type="pathway">
    <text evidence="2">Nucleoside biosynthesis; alpha-ribazole biosynthesis; alpha-ribazole from 5,6-dimethylbenzimidazole: step 1/2.</text>
</comment>
<comment type="similarity">
    <text evidence="3">Belongs to the CobT family.</text>
</comment>
<evidence type="ECO:0000256" key="8">
    <source>
        <dbReference type="ARBA" id="ARBA00022679"/>
    </source>
</evidence>
<comment type="function">
    <text evidence="1">Catalyzes the synthesis of alpha-ribazole-5'-phosphate from nicotinate mononucleotide (NAMN) and 5,6-dimethylbenzimidazole (DMB).</text>
</comment>
<comment type="catalytic activity">
    <reaction evidence="9">
        <text>5,6-dimethylbenzimidazole + nicotinate beta-D-ribonucleotide = alpha-ribazole 5'-phosphate + nicotinate + H(+)</text>
        <dbReference type="Rhea" id="RHEA:11196"/>
        <dbReference type="ChEBI" id="CHEBI:15378"/>
        <dbReference type="ChEBI" id="CHEBI:15890"/>
        <dbReference type="ChEBI" id="CHEBI:32544"/>
        <dbReference type="ChEBI" id="CHEBI:57502"/>
        <dbReference type="ChEBI" id="CHEBI:57918"/>
        <dbReference type="EC" id="2.4.2.21"/>
    </reaction>
</comment>
<evidence type="ECO:0000256" key="7">
    <source>
        <dbReference type="ARBA" id="ARBA00022676"/>
    </source>
</evidence>
<dbReference type="InterPro" id="IPR003200">
    <property type="entry name" value="Nict_dMeBzImd_PRibTrfase"/>
</dbReference>
<dbReference type="Gene3D" id="1.10.1610.10">
    <property type="match status" value="1"/>
</dbReference>
<evidence type="ECO:0000256" key="3">
    <source>
        <dbReference type="ARBA" id="ARBA00007110"/>
    </source>
</evidence>
<organism evidence="11 12">
    <name type="scientific">Anaerocolumna jejuensis DSM 15929</name>
    <dbReference type="NCBI Taxonomy" id="1121322"/>
    <lineage>
        <taxon>Bacteria</taxon>
        <taxon>Bacillati</taxon>
        <taxon>Bacillota</taxon>
        <taxon>Clostridia</taxon>
        <taxon>Lachnospirales</taxon>
        <taxon>Lachnospiraceae</taxon>
        <taxon>Anaerocolumna</taxon>
    </lineage>
</organism>
<dbReference type="AlphaFoldDB" id="A0A1M6SKU6"/>
<dbReference type="PANTHER" id="PTHR43463">
    <property type="entry name" value="NICOTINATE-NUCLEOTIDE--DIMETHYLBENZIMIDAZOLE PHOSPHORIBOSYLTRANSFERASE"/>
    <property type="match status" value="1"/>
</dbReference>
<dbReference type="Pfam" id="PF02277">
    <property type="entry name" value="DBI_PRT"/>
    <property type="match status" value="1"/>
</dbReference>
<name>A0A1M6SKU6_9FIRM</name>
<protein>
    <recommendedName>
        <fullName evidence="5 10">Nicotinate-nucleotide--dimethylbenzimidazole phosphoribosyltransferase</fullName>
        <ecNumber evidence="4 10">2.4.2.21</ecNumber>
    </recommendedName>
</protein>
<dbReference type="FunFam" id="3.40.50.10210:FF:000001">
    <property type="entry name" value="Nicotinate-nucleotide--dimethylbenzimidazole phosphoribosyltransferase"/>
    <property type="match status" value="1"/>
</dbReference>
<reference evidence="11 12" key="1">
    <citation type="submission" date="2016-11" db="EMBL/GenBank/DDBJ databases">
        <authorList>
            <person name="Jaros S."/>
            <person name="Januszkiewicz K."/>
            <person name="Wedrychowicz H."/>
        </authorList>
    </citation>
    <scope>NUCLEOTIDE SEQUENCE [LARGE SCALE GENOMIC DNA]</scope>
    <source>
        <strain evidence="11 12">DSM 15929</strain>
    </source>
</reference>
<evidence type="ECO:0000256" key="4">
    <source>
        <dbReference type="ARBA" id="ARBA00011991"/>
    </source>
</evidence>
<evidence type="ECO:0000256" key="1">
    <source>
        <dbReference type="ARBA" id="ARBA00002197"/>
    </source>
</evidence>
<evidence type="ECO:0000256" key="9">
    <source>
        <dbReference type="ARBA" id="ARBA00047340"/>
    </source>
</evidence>
<dbReference type="NCBIfam" id="TIGR03160">
    <property type="entry name" value="cobT_DBIPRT"/>
    <property type="match status" value="1"/>
</dbReference>
<accession>A0A1M6SKU6</accession>
<dbReference type="NCBIfam" id="NF000996">
    <property type="entry name" value="PRK00105.1"/>
    <property type="match status" value="1"/>
</dbReference>
<dbReference type="SUPFAM" id="SSF52733">
    <property type="entry name" value="Nicotinate mononucleotide:5,6-dimethylbenzimidazole phosphoribosyltransferase (CobT)"/>
    <property type="match status" value="1"/>
</dbReference>
<gene>
    <name evidence="11" type="ORF">SAMN02745136_02497</name>
</gene>
<keyword evidence="8 11" id="KW-0808">Transferase</keyword>
<dbReference type="PANTHER" id="PTHR43463:SF1">
    <property type="entry name" value="NICOTINATE-NUCLEOTIDE--DIMETHYLBENZIMIDAZOLE PHOSPHORIBOSYLTRANSFERASE"/>
    <property type="match status" value="1"/>
</dbReference>
<dbReference type="Gene3D" id="3.40.50.10210">
    <property type="match status" value="1"/>
</dbReference>
<keyword evidence="7 11" id="KW-0328">Glycosyltransferase</keyword>
<evidence type="ECO:0000256" key="2">
    <source>
        <dbReference type="ARBA" id="ARBA00005049"/>
    </source>
</evidence>
<keyword evidence="6" id="KW-0169">Cobalamin biosynthesis</keyword>
<dbReference type="GO" id="GO:0008939">
    <property type="term" value="F:nicotinate-nucleotide-dimethylbenzimidazole phosphoribosyltransferase activity"/>
    <property type="evidence" value="ECO:0007669"/>
    <property type="project" value="UniProtKB-UniRule"/>
</dbReference>
<evidence type="ECO:0000256" key="5">
    <source>
        <dbReference type="ARBA" id="ARBA00015486"/>
    </source>
</evidence>
<evidence type="ECO:0000256" key="10">
    <source>
        <dbReference type="NCBIfam" id="TIGR03160"/>
    </source>
</evidence>
<sequence>MTKEALKELKTDRPDKEQRQRVKAVWDGIAKPVNGLGQFEAIVAQIGAITGTSDIDISKRAVIVMCADNGIAEEGISHFGYEMTAIIAGEMVKGTASVSRMALSARADVLPVNIGIHQVEEIRGMIQQRVVCGTKNFRFEPAMSEEEALRAIEIGMETVKECKEKGYTLLATGELGMGNTTTSSAMAAALLGCSAEEVVGIGAGLSREGFQRKGEVIKEALEKYRFKKEETLRILETVGGLDIAGLAGVFIGGALYHIPVIIDGVISAVAALTAERLVPGVKEYMIPSHLSKEPAAKRLLEELGLHPVLDASLALGEGTGAVFLFPLLDTVLSVYEGSSTFDDINSSL</sequence>
<evidence type="ECO:0000256" key="6">
    <source>
        <dbReference type="ARBA" id="ARBA00022573"/>
    </source>
</evidence>
<dbReference type="EMBL" id="FRAC01000012">
    <property type="protein sequence ID" value="SHK45266.1"/>
    <property type="molecule type" value="Genomic_DNA"/>
</dbReference>